<protein>
    <submittedName>
        <fullName evidence="6">Sensor histidine kinase</fullName>
    </submittedName>
</protein>
<reference evidence="6 7" key="1">
    <citation type="submission" date="2018-08" db="EMBL/GenBank/DDBJ databases">
        <title>A genome reference for cultivated species of the human gut microbiota.</title>
        <authorList>
            <person name="Zou Y."/>
            <person name="Xue W."/>
            <person name="Luo G."/>
        </authorList>
    </citation>
    <scope>NUCLEOTIDE SEQUENCE [LARGE SCALE GENOMIC DNA]</scope>
    <source>
        <strain evidence="6 7">AF26-4BH</strain>
    </source>
</reference>
<dbReference type="InterPro" id="IPR036890">
    <property type="entry name" value="HATPase_C_sf"/>
</dbReference>
<keyword evidence="4" id="KW-0472">Membrane</keyword>
<dbReference type="GO" id="GO:0000155">
    <property type="term" value="F:phosphorelay sensor kinase activity"/>
    <property type="evidence" value="ECO:0007669"/>
    <property type="project" value="InterPro"/>
</dbReference>
<keyword evidence="4" id="KW-1133">Transmembrane helix</keyword>
<sequence>MGKNNNSAVAGMSILCKIHLILLAFIMIPALILVFVYLKDFSDELYQIQKDYQQNALEAVDRSIQDECNQVTNSLNYLTNMDEIKKYISTPYTHNSSNILRLNYEVSQAFSFIQGLNENLIEQITFYSFDENMPQHGNMFLNMEWLKKDSQLTAFLESEQNSGWFMNVSGDISGWIGSDKYTQSYTVYAYKEIGIKGKQLGIFVIRVKDNQLFRELKESRPQNEILLLDQPSEELVYVYNKEMKKYLCQKLEISSVQQDITKTTIHILIWTVCGLFLMTMTSYGLLKHVFRNMYMMMDAIERAACGNFENRIPEGKSRDIKKIARQFNILLDELKDYITRTIQLEEQKSRAEATALQMQMNPHFFYNGLGILQCVLEDEKKYDMSDAVTWLSQILRYNMSLAVFASLREEADITMKYICFINTFRKKKIMYTFRADAGLYEEKVPRFILQPLTENAVKYGDGKKIDILAENTEQGMIRIIVSNSGYPIQEDILEEMNNSLDKAEIPQTGGKLGLKNIAARLRVIYGKKARIMLRYTEKVEVHIIFPITGGKKMTEYS</sequence>
<evidence type="ECO:0000313" key="7">
    <source>
        <dbReference type="Proteomes" id="UP000261166"/>
    </source>
</evidence>
<keyword evidence="6" id="KW-0418">Kinase</keyword>
<evidence type="ECO:0000256" key="1">
    <source>
        <dbReference type="ARBA" id="ARBA00004370"/>
    </source>
</evidence>
<dbReference type="Gene3D" id="6.10.340.10">
    <property type="match status" value="1"/>
</dbReference>
<dbReference type="Gene3D" id="3.30.565.10">
    <property type="entry name" value="Histidine kinase-like ATPase, C-terminal domain"/>
    <property type="match status" value="1"/>
</dbReference>
<dbReference type="Proteomes" id="UP000261166">
    <property type="component" value="Unassembled WGS sequence"/>
</dbReference>
<keyword evidence="2" id="KW-0597">Phosphoprotein</keyword>
<comment type="caution">
    <text evidence="6">The sequence shown here is derived from an EMBL/GenBank/DDBJ whole genome shotgun (WGS) entry which is preliminary data.</text>
</comment>
<dbReference type="PROSITE" id="PS50885">
    <property type="entry name" value="HAMP"/>
    <property type="match status" value="1"/>
</dbReference>
<evidence type="ECO:0000259" key="5">
    <source>
        <dbReference type="PROSITE" id="PS50885"/>
    </source>
</evidence>
<dbReference type="Pfam" id="PF06580">
    <property type="entry name" value="His_kinase"/>
    <property type="match status" value="1"/>
</dbReference>
<dbReference type="EMBL" id="QVLU01000017">
    <property type="protein sequence ID" value="RGE69315.1"/>
    <property type="molecule type" value="Genomic_DNA"/>
</dbReference>
<dbReference type="PANTHER" id="PTHR34220">
    <property type="entry name" value="SENSOR HISTIDINE KINASE YPDA"/>
    <property type="match status" value="1"/>
</dbReference>
<comment type="subcellular location">
    <subcellularLocation>
        <location evidence="1">Membrane</location>
    </subcellularLocation>
</comment>
<dbReference type="PANTHER" id="PTHR34220:SF7">
    <property type="entry name" value="SENSOR HISTIDINE KINASE YPDA"/>
    <property type="match status" value="1"/>
</dbReference>
<dbReference type="RefSeq" id="WP_025488350.1">
    <property type="nucleotide sequence ID" value="NZ_JBKVAZ010000003.1"/>
</dbReference>
<dbReference type="GO" id="GO:0016020">
    <property type="term" value="C:membrane"/>
    <property type="evidence" value="ECO:0007669"/>
    <property type="project" value="UniProtKB-SubCell"/>
</dbReference>
<evidence type="ECO:0000313" key="6">
    <source>
        <dbReference type="EMBL" id="RGE69315.1"/>
    </source>
</evidence>
<proteinExistence type="predicted"/>
<evidence type="ECO:0000256" key="4">
    <source>
        <dbReference type="SAM" id="Phobius"/>
    </source>
</evidence>
<name>A0A3E3IQD3_9FIRM</name>
<dbReference type="InterPro" id="IPR050640">
    <property type="entry name" value="Bact_2-comp_sensor_kinase"/>
</dbReference>
<organism evidence="6 7">
    <name type="scientific">Eisenbergiella massiliensis</name>
    <dbReference type="NCBI Taxonomy" id="1720294"/>
    <lineage>
        <taxon>Bacteria</taxon>
        <taxon>Bacillati</taxon>
        <taxon>Bacillota</taxon>
        <taxon>Clostridia</taxon>
        <taxon>Lachnospirales</taxon>
        <taxon>Lachnospiraceae</taxon>
        <taxon>Eisenbergiella</taxon>
    </lineage>
</organism>
<feature type="domain" description="HAMP" evidence="5">
    <location>
        <begin position="287"/>
        <end position="339"/>
    </location>
</feature>
<dbReference type="AlphaFoldDB" id="A0A3E3IQD3"/>
<feature type="transmembrane region" description="Helical" evidence="4">
    <location>
        <begin position="267"/>
        <end position="286"/>
    </location>
</feature>
<accession>A0A3E3IQD3</accession>
<dbReference type="OrthoDB" id="9809348at2"/>
<dbReference type="SUPFAM" id="SSF55874">
    <property type="entry name" value="ATPase domain of HSP90 chaperone/DNA topoisomerase II/histidine kinase"/>
    <property type="match status" value="1"/>
</dbReference>
<evidence type="ECO:0000256" key="3">
    <source>
        <dbReference type="ARBA" id="ARBA00022679"/>
    </source>
</evidence>
<dbReference type="InterPro" id="IPR010559">
    <property type="entry name" value="Sig_transdc_His_kin_internal"/>
</dbReference>
<gene>
    <name evidence="6" type="ORF">DWY69_18385</name>
</gene>
<keyword evidence="4" id="KW-0812">Transmembrane</keyword>
<evidence type="ECO:0000256" key="2">
    <source>
        <dbReference type="ARBA" id="ARBA00022553"/>
    </source>
</evidence>
<feature type="transmembrane region" description="Helical" evidence="4">
    <location>
        <begin position="20"/>
        <end position="38"/>
    </location>
</feature>
<dbReference type="InterPro" id="IPR003660">
    <property type="entry name" value="HAMP_dom"/>
</dbReference>
<keyword evidence="3" id="KW-0808">Transferase</keyword>